<proteinExistence type="predicted"/>
<name>A0A6J6B8E2_9ZZZZ</name>
<reference evidence="1" key="1">
    <citation type="submission" date="2020-05" db="EMBL/GenBank/DDBJ databases">
        <authorList>
            <person name="Chiriac C."/>
            <person name="Salcher M."/>
            <person name="Ghai R."/>
            <person name="Kavagutti S V."/>
        </authorList>
    </citation>
    <scope>NUCLEOTIDE SEQUENCE</scope>
</reference>
<organism evidence="1">
    <name type="scientific">freshwater metagenome</name>
    <dbReference type="NCBI Taxonomy" id="449393"/>
    <lineage>
        <taxon>unclassified sequences</taxon>
        <taxon>metagenomes</taxon>
        <taxon>ecological metagenomes</taxon>
    </lineage>
</organism>
<accession>A0A6J6B8E2</accession>
<evidence type="ECO:0000313" key="2">
    <source>
        <dbReference type="EMBL" id="CAB4598437.1"/>
    </source>
</evidence>
<dbReference type="EMBL" id="CAEZUN010000043">
    <property type="protein sequence ID" value="CAB4598437.1"/>
    <property type="molecule type" value="Genomic_DNA"/>
</dbReference>
<protein>
    <submittedName>
        <fullName evidence="1">Unannotated protein</fullName>
    </submittedName>
</protein>
<evidence type="ECO:0000313" key="1">
    <source>
        <dbReference type="EMBL" id="CAB4535135.1"/>
    </source>
</evidence>
<sequence length="74" mass="7309">MYKTIAGSGVPKVGAPVCIDIDDANEPMITGAPGRTSCVKVIPASASARVCVATPAEVDGAIAPAKINGVMIVA</sequence>
<gene>
    <name evidence="1" type="ORF">UFOPK1353_00601</name>
    <name evidence="2" type="ORF">UFOPK1826_00489</name>
</gene>
<dbReference type="AlphaFoldDB" id="A0A6J6B8E2"/>
<dbReference type="EMBL" id="CAEZSE010000081">
    <property type="protein sequence ID" value="CAB4535135.1"/>
    <property type="molecule type" value="Genomic_DNA"/>
</dbReference>